<dbReference type="KEGG" id="nte:NEUTE1DRAFT134772"/>
<accession>F8ME88</accession>
<organism evidence="2 3">
    <name type="scientific">Neurospora tetrasperma (strain FGSC 2508 / ATCC MYA-4615 / P0657)</name>
    <dbReference type="NCBI Taxonomy" id="510951"/>
    <lineage>
        <taxon>Eukaryota</taxon>
        <taxon>Fungi</taxon>
        <taxon>Dikarya</taxon>
        <taxon>Ascomycota</taxon>
        <taxon>Pezizomycotina</taxon>
        <taxon>Sordariomycetes</taxon>
        <taxon>Sordariomycetidae</taxon>
        <taxon>Sordariales</taxon>
        <taxon>Sordariaceae</taxon>
        <taxon>Neurospora</taxon>
    </lineage>
</organism>
<feature type="compositionally biased region" description="Polar residues" evidence="1">
    <location>
        <begin position="1"/>
        <end position="14"/>
    </location>
</feature>
<name>F8ME88_NEUT8</name>
<dbReference type="HOGENOM" id="CLU_2705429_0_0_1"/>
<proteinExistence type="predicted"/>
<reference evidence="3" key="1">
    <citation type="journal article" date="2011" name="Genetics">
        <title>Massive changes in genome architecture accompany the transition to self-fertility in the filamentous fungus Neurospora tetrasperma.</title>
        <authorList>
            <person name="Ellison C.E."/>
            <person name="Stajich J.E."/>
            <person name="Jacobson D.J."/>
            <person name="Natvig D.O."/>
            <person name="Lapidus A."/>
            <person name="Foster B."/>
            <person name="Aerts A."/>
            <person name="Riley R."/>
            <person name="Lindquist E.A."/>
            <person name="Grigoriev I.V."/>
            <person name="Taylor J.W."/>
        </authorList>
    </citation>
    <scope>NUCLEOTIDE SEQUENCE [LARGE SCALE GENOMIC DNA]</scope>
    <source>
        <strain evidence="3">FGSC 2508 / P0657</strain>
    </source>
</reference>
<dbReference type="GeneID" id="20825844"/>
<evidence type="ECO:0000313" key="2">
    <source>
        <dbReference type="EMBL" id="EGO60772.1"/>
    </source>
</evidence>
<dbReference type="AlphaFoldDB" id="F8ME88"/>
<sequence length="73" mass="7539">MDTRTGLQSITSPEGQVRSAAGMATREAIKVTPLGETTGVPDLCAVGNLPTPPGASSVLANHKSPCCDFIKRE</sequence>
<gene>
    <name evidence="2" type="ORF">NEUTE1DRAFT_134772</name>
</gene>
<dbReference type="VEuPathDB" id="FungiDB:NEUTE1DRAFT_134772"/>
<feature type="region of interest" description="Disordered" evidence="1">
    <location>
        <begin position="1"/>
        <end position="20"/>
    </location>
</feature>
<protein>
    <submittedName>
        <fullName evidence="2">Uncharacterized protein</fullName>
    </submittedName>
</protein>
<evidence type="ECO:0000256" key="1">
    <source>
        <dbReference type="SAM" id="MobiDB-lite"/>
    </source>
</evidence>
<dbReference type="Proteomes" id="UP000008065">
    <property type="component" value="Unassembled WGS sequence"/>
</dbReference>
<dbReference type="OrthoDB" id="10513216at2759"/>
<evidence type="ECO:0000313" key="3">
    <source>
        <dbReference type="Proteomes" id="UP000008065"/>
    </source>
</evidence>
<dbReference type="RefSeq" id="XP_009847978.1">
    <property type="nucleotide sequence ID" value="XM_009849676.1"/>
</dbReference>
<keyword evidence="3" id="KW-1185">Reference proteome</keyword>
<dbReference type="EMBL" id="GL891302">
    <property type="protein sequence ID" value="EGO60772.1"/>
    <property type="molecule type" value="Genomic_DNA"/>
</dbReference>